<dbReference type="Gene3D" id="3.30.1070.10">
    <property type="entry name" value="Cell division topological specificity factor MinE"/>
    <property type="match status" value="1"/>
</dbReference>
<comment type="similarity">
    <text evidence="1 3">Belongs to the MinE family.</text>
</comment>
<dbReference type="Proteomes" id="UP000430508">
    <property type="component" value="Chromosome"/>
</dbReference>
<accession>A0A857DJK0</accession>
<dbReference type="InterPro" id="IPR036707">
    <property type="entry name" value="MinE_sf"/>
</dbReference>
<dbReference type="HAMAP" id="MF_00262">
    <property type="entry name" value="MinE"/>
    <property type="match status" value="1"/>
</dbReference>
<proteinExistence type="inferred from homology"/>
<evidence type="ECO:0000256" key="3">
    <source>
        <dbReference type="HAMAP-Rule" id="MF_00262"/>
    </source>
</evidence>
<organism evidence="4 5">
    <name type="scientific">Dehalobacter restrictus</name>
    <dbReference type="NCBI Taxonomy" id="55583"/>
    <lineage>
        <taxon>Bacteria</taxon>
        <taxon>Bacillati</taxon>
        <taxon>Bacillota</taxon>
        <taxon>Clostridia</taxon>
        <taxon>Eubacteriales</taxon>
        <taxon>Desulfitobacteriaceae</taxon>
        <taxon>Dehalobacter</taxon>
    </lineage>
</organism>
<keyword evidence="3 4" id="KW-0132">Cell division</keyword>
<evidence type="ECO:0000256" key="1">
    <source>
        <dbReference type="ARBA" id="ARBA00008168"/>
    </source>
</evidence>
<dbReference type="NCBIfam" id="TIGR01215">
    <property type="entry name" value="minE"/>
    <property type="match status" value="1"/>
</dbReference>
<dbReference type="GO" id="GO:0032955">
    <property type="term" value="P:regulation of division septum assembly"/>
    <property type="evidence" value="ECO:0007669"/>
    <property type="project" value="InterPro"/>
</dbReference>
<dbReference type="InterPro" id="IPR005527">
    <property type="entry name" value="MinE"/>
</dbReference>
<dbReference type="RefSeq" id="WP_019224791.1">
    <property type="nucleotide sequence ID" value="NZ_CP046996.1"/>
</dbReference>
<sequence>MLWELLYRVLGKDNSGSRSQAKDRLRLVLVHDRATISPYLMNRLKEDLVKVISNYMVINEEGLEVYLNQDEREVALMASVPVKKIRRDYMERTQSIS</sequence>
<keyword evidence="3" id="KW-0131">Cell cycle</keyword>
<evidence type="ECO:0000256" key="2">
    <source>
        <dbReference type="ARBA" id="ARBA00025265"/>
    </source>
</evidence>
<evidence type="ECO:0000313" key="5">
    <source>
        <dbReference type="Proteomes" id="UP000430508"/>
    </source>
</evidence>
<dbReference type="AlphaFoldDB" id="A0A857DJK0"/>
<name>A0A857DJK0_9FIRM</name>
<evidence type="ECO:0000313" key="4">
    <source>
        <dbReference type="EMBL" id="QHA01474.1"/>
    </source>
</evidence>
<reference evidence="4 5" key="1">
    <citation type="submission" date="2019-12" db="EMBL/GenBank/DDBJ databases">
        <title>Sequence classification of anaerobic respiratory reductive dehalogenases: First we see many, then we see few.</title>
        <authorList>
            <person name="Molenda O."/>
            <person name="Puentes Jacome L.A."/>
            <person name="Cao X."/>
            <person name="Nesbo C.L."/>
            <person name="Tang S."/>
            <person name="Morson N."/>
            <person name="Patron J."/>
            <person name="Lomheim L."/>
            <person name="Wishart D.S."/>
            <person name="Edwards E.A."/>
        </authorList>
    </citation>
    <scope>NUCLEOTIDE SEQUENCE [LARGE SCALE GENOMIC DNA]</scope>
    <source>
        <strain evidence="4 5">12DCA</strain>
    </source>
</reference>
<comment type="function">
    <text evidence="2 3">Prevents the cell division inhibition by proteins MinC and MinD at internal division sites while permitting inhibition at polar sites. This ensures cell division at the proper site by restricting the formation of a division septum at the midpoint of the long axis of the cell.</text>
</comment>
<dbReference type="GO" id="GO:0051301">
    <property type="term" value="P:cell division"/>
    <property type="evidence" value="ECO:0007669"/>
    <property type="project" value="UniProtKB-KW"/>
</dbReference>
<gene>
    <name evidence="3 4" type="primary">minE</name>
    <name evidence="4" type="ORF">GQ588_12905</name>
</gene>
<protein>
    <recommendedName>
        <fullName evidence="3">Cell division topological specificity factor</fullName>
    </recommendedName>
</protein>
<dbReference type="SUPFAM" id="SSF55229">
    <property type="entry name" value="Cell division protein MinE topological specificity domain"/>
    <property type="match status" value="1"/>
</dbReference>
<dbReference type="EMBL" id="CP046996">
    <property type="protein sequence ID" value="QHA01474.1"/>
    <property type="molecule type" value="Genomic_DNA"/>
</dbReference>
<dbReference type="Pfam" id="PF03776">
    <property type="entry name" value="MinE"/>
    <property type="match status" value="1"/>
</dbReference>